<dbReference type="PANTHER" id="PTHR23316">
    <property type="entry name" value="IMPORTIN ALPHA"/>
    <property type="match status" value="1"/>
</dbReference>
<evidence type="ECO:0000259" key="8">
    <source>
        <dbReference type="PROSITE" id="PS51214"/>
    </source>
</evidence>
<dbReference type="Pfam" id="PF16186">
    <property type="entry name" value="Arm_3"/>
    <property type="match status" value="1"/>
</dbReference>
<gene>
    <name evidence="9" type="ORF">CEUR00632_LOCUS15886</name>
</gene>
<dbReference type="Pfam" id="PF01749">
    <property type="entry name" value="IBB"/>
    <property type="match status" value="1"/>
</dbReference>
<feature type="domain" description="IBB" evidence="8">
    <location>
        <begin position="1"/>
        <end position="50"/>
    </location>
</feature>
<dbReference type="InterPro" id="IPR036975">
    <property type="entry name" value="Importin-a_IBB_sf"/>
</dbReference>
<dbReference type="AlphaFoldDB" id="A0A7R9Z2L4"/>
<dbReference type="SUPFAM" id="SSF48371">
    <property type="entry name" value="ARM repeat"/>
    <property type="match status" value="1"/>
</dbReference>
<proteinExistence type="inferred from homology"/>
<dbReference type="FunFam" id="1.25.10.10:FF:000021">
    <property type="entry name" value="Importin subunit alpha"/>
    <property type="match status" value="1"/>
</dbReference>
<evidence type="ECO:0000256" key="3">
    <source>
        <dbReference type="ARBA" id="ARBA00022737"/>
    </source>
</evidence>
<evidence type="ECO:0000256" key="2">
    <source>
        <dbReference type="ARBA" id="ARBA00022448"/>
    </source>
</evidence>
<evidence type="ECO:0000256" key="6">
    <source>
        <dbReference type="PROSITE-ProRule" id="PRU00259"/>
    </source>
</evidence>
<dbReference type="InterPro" id="IPR002652">
    <property type="entry name" value="Importin-a_IBB"/>
</dbReference>
<feature type="repeat" description="ARM" evidence="6">
    <location>
        <begin position="319"/>
        <end position="348"/>
    </location>
</feature>
<keyword evidence="2 5" id="KW-0813">Transport</keyword>
<feature type="compositionally biased region" description="Basic and acidic residues" evidence="7">
    <location>
        <begin position="15"/>
        <end position="28"/>
    </location>
</feature>
<feature type="repeat" description="ARM" evidence="6">
    <location>
        <begin position="235"/>
        <end position="269"/>
    </location>
</feature>
<feature type="repeat" description="ARM" evidence="6">
    <location>
        <begin position="108"/>
        <end position="151"/>
    </location>
</feature>
<feature type="region of interest" description="Disordered" evidence="7">
    <location>
        <begin position="1"/>
        <end position="28"/>
    </location>
</feature>
<dbReference type="Gene3D" id="1.20.5.690">
    <property type="entry name" value="Importin-alpha, importin-beta-binding domain"/>
    <property type="match status" value="1"/>
</dbReference>
<organism evidence="9">
    <name type="scientific">Chlamydomonas euryale</name>
    <dbReference type="NCBI Taxonomy" id="1486919"/>
    <lineage>
        <taxon>Eukaryota</taxon>
        <taxon>Viridiplantae</taxon>
        <taxon>Chlorophyta</taxon>
        <taxon>core chlorophytes</taxon>
        <taxon>Chlorophyceae</taxon>
        <taxon>CS clade</taxon>
        <taxon>Chlamydomonadales</taxon>
        <taxon>Chlamydomonadaceae</taxon>
        <taxon>Chlamydomonas</taxon>
    </lineage>
</organism>
<dbReference type="InterPro" id="IPR024931">
    <property type="entry name" value="Importin_alpha"/>
</dbReference>
<evidence type="ECO:0000256" key="1">
    <source>
        <dbReference type="ARBA" id="ARBA00010394"/>
    </source>
</evidence>
<dbReference type="SMART" id="SM00185">
    <property type="entry name" value="ARM"/>
    <property type="match status" value="8"/>
</dbReference>
<sequence>MPPHRKSTKSGLDPEEARRKREENVIELRKNKRDENLLKKRQTFAAPPLAITESNKTGTSGQRLDELPMMVQGVFSSNLSEQYEATQKFRKLLSIERNPPIEEVIKTSVVPKFVEFLQRSDAPQLQFEAAWALTNVASGTSDHTKVVIDEGAVPIFVQLLSSQSDDVREQAVWALGNIAGDSPRCRDFVLGYNAMPPLLEQLNSNAKIGMLRNATWTLSNFCRGKPPPNFAITRQALPTLAQLIHHNDEEVLTDACWALSYLSDGDNDRIDKVIEANVCTRLVELLMHPSPAVLVPALRTAGNIVTGNDTQTQVIINSGALPCLMNLLMTNHKKSIKKEACWTISNITAGTKEQIQSVFDANLVAPLINLLATAEYDIKKEAAWAISNATSGGTAEQIKALADLGAIKPLCDTLGVNDTRVIVVALEGLENILKVGEQLKHTPGSDGVNTFGRMIEECEGLDKIETLQDHPADEVYAKVLHILETYFEPEGEDLQPSMDASATAYEFGAPAGAAGGAGAMAGQQFNFGGPVIAPAQPGAARGAPFGFGGAGFGTPPGPQ</sequence>
<dbReference type="PROSITE" id="PS51214">
    <property type="entry name" value="IBB"/>
    <property type="match status" value="1"/>
</dbReference>
<dbReference type="InterPro" id="IPR032413">
    <property type="entry name" value="Arm_3"/>
</dbReference>
<dbReference type="EMBL" id="HBEC01034200">
    <property type="protein sequence ID" value="CAD8301091.1"/>
    <property type="molecule type" value="Transcribed_RNA"/>
</dbReference>
<protein>
    <recommendedName>
        <fullName evidence="5">Importin subunit alpha</fullName>
    </recommendedName>
</protein>
<evidence type="ECO:0000256" key="4">
    <source>
        <dbReference type="ARBA" id="ARBA00022927"/>
    </source>
</evidence>
<comment type="similarity">
    <text evidence="1 5">Belongs to the importin alpha family.</text>
</comment>
<reference evidence="9" key="1">
    <citation type="submission" date="2021-01" db="EMBL/GenBank/DDBJ databases">
        <authorList>
            <person name="Corre E."/>
            <person name="Pelletier E."/>
            <person name="Niang G."/>
            <person name="Scheremetjew M."/>
            <person name="Finn R."/>
            <person name="Kale V."/>
            <person name="Holt S."/>
            <person name="Cochrane G."/>
            <person name="Meng A."/>
            <person name="Brown T."/>
            <person name="Cohen L."/>
        </authorList>
    </citation>
    <scope>NUCLEOTIDE SEQUENCE</scope>
    <source>
        <strain evidence="9">CCMP219</strain>
    </source>
</reference>
<dbReference type="GO" id="GO:0005634">
    <property type="term" value="C:nucleus"/>
    <property type="evidence" value="ECO:0007669"/>
    <property type="project" value="UniProtKB-ARBA"/>
</dbReference>
<keyword evidence="3" id="KW-0677">Repeat</keyword>
<dbReference type="PIRSF" id="PIRSF005673">
    <property type="entry name" value="Importin_alpha"/>
    <property type="match status" value="1"/>
</dbReference>
<dbReference type="PROSITE" id="PS50176">
    <property type="entry name" value="ARM_REPEAT"/>
    <property type="match status" value="4"/>
</dbReference>
<dbReference type="Gene3D" id="1.25.10.10">
    <property type="entry name" value="Leucine-rich Repeat Variant"/>
    <property type="match status" value="1"/>
</dbReference>
<evidence type="ECO:0000256" key="7">
    <source>
        <dbReference type="SAM" id="MobiDB-lite"/>
    </source>
</evidence>
<dbReference type="InterPro" id="IPR016024">
    <property type="entry name" value="ARM-type_fold"/>
</dbReference>
<keyword evidence="4 5" id="KW-0653">Protein transport</keyword>
<accession>A0A7R9Z2L4</accession>
<feature type="repeat" description="ARM" evidence="6">
    <location>
        <begin position="151"/>
        <end position="179"/>
    </location>
</feature>
<name>A0A7R9Z2L4_9CHLO</name>
<evidence type="ECO:0000313" key="9">
    <source>
        <dbReference type="EMBL" id="CAD8301091.1"/>
    </source>
</evidence>
<dbReference type="InterPro" id="IPR011989">
    <property type="entry name" value="ARM-like"/>
</dbReference>
<dbReference type="GO" id="GO:0061608">
    <property type="term" value="F:nuclear import signal receptor activity"/>
    <property type="evidence" value="ECO:0007669"/>
    <property type="project" value="InterPro"/>
</dbReference>
<dbReference type="GO" id="GO:0006606">
    <property type="term" value="P:protein import into nucleus"/>
    <property type="evidence" value="ECO:0007669"/>
    <property type="project" value="InterPro"/>
</dbReference>
<dbReference type="InterPro" id="IPR000225">
    <property type="entry name" value="Armadillo"/>
</dbReference>
<dbReference type="GO" id="GO:0005737">
    <property type="term" value="C:cytoplasm"/>
    <property type="evidence" value="ECO:0007669"/>
    <property type="project" value="InterPro"/>
</dbReference>
<dbReference type="Pfam" id="PF00514">
    <property type="entry name" value="Arm"/>
    <property type="match status" value="8"/>
</dbReference>
<evidence type="ECO:0000256" key="5">
    <source>
        <dbReference type="PIRNR" id="PIRNR005673"/>
    </source>
</evidence>